<proteinExistence type="predicted"/>
<gene>
    <name evidence="1" type="ORF">BJ122_102204</name>
</gene>
<dbReference type="OrthoDB" id="72471at2"/>
<dbReference type="RefSeq" id="WP_110779619.1">
    <property type="nucleotide sequence ID" value="NZ_QJTI01000002.1"/>
</dbReference>
<dbReference type="EMBL" id="QJTI01000002">
    <property type="protein sequence ID" value="PYF04978.1"/>
    <property type="molecule type" value="Genomic_DNA"/>
</dbReference>
<evidence type="ECO:0000313" key="1">
    <source>
        <dbReference type="EMBL" id="PYF04978.1"/>
    </source>
</evidence>
<keyword evidence="2" id="KW-1185">Reference proteome</keyword>
<sequence length="204" mass="23031">MADRSIRFPAPMILAALDGRKTQARQLAWGKNNRQRGVLTDPKDCFEKPTPWQALKPGDRLWVKEAFAQVGTVDPPWLVTKADYPECAKIYGFDCIPETIEEVGYRWRPSIHMPRWASRLTLIVTGVQIERLQDISEADAVAEGCRGTLGANSEFPDEWDPSPAEEFRDLWSSLYGPEAWAANPEVVAITFRTIRANIDSQEAK</sequence>
<evidence type="ECO:0000313" key="2">
    <source>
        <dbReference type="Proteomes" id="UP000248148"/>
    </source>
</evidence>
<name>A0A318TPP6_9BRAD</name>
<organism evidence="1 2">
    <name type="scientific">Rhodopseudomonas faecalis</name>
    <dbReference type="NCBI Taxonomy" id="99655"/>
    <lineage>
        <taxon>Bacteria</taxon>
        <taxon>Pseudomonadati</taxon>
        <taxon>Pseudomonadota</taxon>
        <taxon>Alphaproteobacteria</taxon>
        <taxon>Hyphomicrobiales</taxon>
        <taxon>Nitrobacteraceae</taxon>
        <taxon>Rhodopseudomonas</taxon>
    </lineage>
</organism>
<dbReference type="AlphaFoldDB" id="A0A318TPP6"/>
<protein>
    <recommendedName>
        <fullName evidence="3">ASCH domain-containing protein</fullName>
    </recommendedName>
</protein>
<reference evidence="1 2" key="1">
    <citation type="submission" date="2018-06" db="EMBL/GenBank/DDBJ databases">
        <title>Genomic Encyclopedia of Archaeal and Bacterial Type Strains, Phase II (KMG-II): from individual species to whole genera.</title>
        <authorList>
            <person name="Goeker M."/>
        </authorList>
    </citation>
    <scope>NUCLEOTIDE SEQUENCE [LARGE SCALE GENOMIC DNA]</scope>
    <source>
        <strain evidence="1 2">JCM 11668</strain>
    </source>
</reference>
<comment type="caution">
    <text evidence="1">The sequence shown here is derived from an EMBL/GenBank/DDBJ whole genome shotgun (WGS) entry which is preliminary data.</text>
</comment>
<evidence type="ECO:0008006" key="3">
    <source>
        <dbReference type="Google" id="ProtNLM"/>
    </source>
</evidence>
<dbReference type="Proteomes" id="UP000248148">
    <property type="component" value="Unassembled WGS sequence"/>
</dbReference>
<accession>A0A318TPP6</accession>